<dbReference type="Pfam" id="PF07045">
    <property type="entry name" value="DUF1330"/>
    <property type="match status" value="1"/>
</dbReference>
<dbReference type="RefSeq" id="WP_072558286.1">
    <property type="nucleotide sequence ID" value="NZ_CP018154.1"/>
</dbReference>
<evidence type="ECO:0000259" key="1">
    <source>
        <dbReference type="Pfam" id="PF07045"/>
    </source>
</evidence>
<dbReference type="InterPro" id="IPR010753">
    <property type="entry name" value="DUF1330"/>
</dbReference>
<keyword evidence="3" id="KW-1185">Reference proteome</keyword>
<gene>
    <name evidence="2" type="ORF">LPB140_00950</name>
</gene>
<dbReference type="EMBL" id="CP018154">
    <property type="protein sequence ID" value="APG61641.1"/>
    <property type="molecule type" value="Genomic_DNA"/>
</dbReference>
<dbReference type="Proteomes" id="UP000242561">
    <property type="component" value="Chromosome"/>
</dbReference>
<evidence type="ECO:0000313" key="3">
    <source>
        <dbReference type="Proteomes" id="UP000242561"/>
    </source>
</evidence>
<evidence type="ECO:0000313" key="2">
    <source>
        <dbReference type="EMBL" id="APG61641.1"/>
    </source>
</evidence>
<dbReference type="InterPro" id="IPR011008">
    <property type="entry name" value="Dimeric_a/b-barrel"/>
</dbReference>
<reference evidence="2 3" key="1">
    <citation type="submission" date="2016-11" db="EMBL/GenBank/DDBJ databases">
        <title>Sphingorhabdus sp. LPB0140, isolated from marine environment.</title>
        <authorList>
            <person name="Kim E."/>
            <person name="Yi H."/>
        </authorList>
    </citation>
    <scope>NUCLEOTIDE SEQUENCE [LARGE SCALE GENOMIC DNA]</scope>
    <source>
        <strain evidence="2 3">LPB0140</strain>
    </source>
</reference>
<feature type="domain" description="DUF1330" evidence="1">
    <location>
        <begin position="2"/>
        <end position="99"/>
    </location>
</feature>
<accession>A0A1L3J956</accession>
<name>A0A1L3J956_9SPHN</name>
<dbReference type="Gene3D" id="3.30.70.100">
    <property type="match status" value="1"/>
</dbReference>
<proteinExistence type="predicted"/>
<organism evidence="2 3">
    <name type="scientific">Sphingorhabdus lutea</name>
    <dbReference type="NCBI Taxonomy" id="1913578"/>
    <lineage>
        <taxon>Bacteria</taxon>
        <taxon>Pseudomonadati</taxon>
        <taxon>Pseudomonadota</taxon>
        <taxon>Alphaproteobacteria</taxon>
        <taxon>Sphingomonadales</taxon>
        <taxon>Sphingomonadaceae</taxon>
        <taxon>Sphingorhabdus</taxon>
    </lineage>
</organism>
<dbReference type="AlphaFoldDB" id="A0A1L3J956"/>
<sequence>MPAYMIVTAKISDRDAFINGYGMAAGALVEKMGGKYVLRGPGAILLEGENSGQYDGASMVISEWPDKAAAQKFWDSAEYQEIKKLRDGIADCQVLLIEGTKING</sequence>
<dbReference type="STRING" id="1913578.LPB140_00950"/>
<dbReference type="PANTHER" id="PTHR41521:SF4">
    <property type="entry name" value="BLR0684 PROTEIN"/>
    <property type="match status" value="1"/>
</dbReference>
<dbReference type="PANTHER" id="PTHR41521">
    <property type="match status" value="1"/>
</dbReference>
<protein>
    <recommendedName>
        <fullName evidence="1">DUF1330 domain-containing protein</fullName>
    </recommendedName>
</protein>
<dbReference type="SUPFAM" id="SSF54909">
    <property type="entry name" value="Dimeric alpha+beta barrel"/>
    <property type="match status" value="1"/>
</dbReference>
<dbReference type="KEGG" id="sphl:LPB140_00950"/>
<dbReference type="OrthoDB" id="9806380at2"/>